<organism evidence="1">
    <name type="scientific">Leptospira borgpetersenii serovar Ballum</name>
    <dbReference type="NCBI Taxonomy" id="280505"/>
    <lineage>
        <taxon>Bacteria</taxon>
        <taxon>Pseudomonadati</taxon>
        <taxon>Spirochaetota</taxon>
        <taxon>Spirochaetia</taxon>
        <taxon>Leptospirales</taxon>
        <taxon>Leptospiraceae</taxon>
        <taxon>Leptospira</taxon>
    </lineage>
</organism>
<dbReference type="Proteomes" id="UP000058857">
    <property type="component" value="Chromosome 1"/>
</dbReference>
<evidence type="ECO:0000313" key="2">
    <source>
        <dbReference type="Proteomes" id="UP000058857"/>
    </source>
</evidence>
<sequence length="42" mass="5329">MESKFTVLNFIVSFNTNFSKEQSYLNHFLFKRRRRRFLEKRL</sequence>
<accession>A0A0S2INY1</accession>
<protein>
    <submittedName>
        <fullName evidence="1">Uncharacterized protein</fullName>
    </submittedName>
</protein>
<gene>
    <name evidence="1" type="ORF">LBBP_01065</name>
</gene>
<dbReference type="EMBL" id="CP012029">
    <property type="protein sequence ID" value="ALO25372.1"/>
    <property type="molecule type" value="Genomic_DNA"/>
</dbReference>
<name>A0A0S2INY1_LEPBO</name>
<evidence type="ECO:0000313" key="1">
    <source>
        <dbReference type="EMBL" id="ALO25372.1"/>
    </source>
</evidence>
<reference evidence="1 2" key="1">
    <citation type="journal article" date="2015" name="PLoS Negl. Trop. Dis.">
        <title>Distribution of Plasmids in Distinct Leptospira Pathogenic Species.</title>
        <authorList>
            <person name="Wang Y."/>
            <person name="Zhuang X."/>
            <person name="Zhong Y."/>
            <person name="Zhang C."/>
            <person name="Zhang Y."/>
            <person name="Zeng L."/>
            <person name="Zhu Y."/>
            <person name="He P."/>
            <person name="Dong K."/>
            <person name="Pal U."/>
            <person name="Guo X."/>
            <person name="Qin J."/>
        </authorList>
    </citation>
    <scope>NUCLEOTIDE SEQUENCE [LARGE SCALE GENOMIC DNA]</scope>
    <source>
        <strain evidence="1 2">56604</strain>
    </source>
</reference>
<proteinExistence type="predicted"/>
<dbReference type="PATRIC" id="fig|280505.15.peg.1041"/>
<dbReference type="AlphaFoldDB" id="A0A0S2INY1"/>